<name>L7L5U1_9ACTN</name>
<dbReference type="EMBL" id="BANT01000008">
    <property type="protein sequence ID" value="GAC56485.1"/>
    <property type="molecule type" value="Genomic_DNA"/>
</dbReference>
<reference evidence="1 2" key="1">
    <citation type="submission" date="2012-12" db="EMBL/GenBank/DDBJ databases">
        <title>Whole genome shotgun sequence of Gordonia hirsuta NBRC 16056.</title>
        <authorList>
            <person name="Isaki-Nakamura S."/>
            <person name="Hosoyama A."/>
            <person name="Tsuchikane K."/>
            <person name="Katsumata H."/>
            <person name="Baba S."/>
            <person name="Yamazaki S."/>
            <person name="Fujita N."/>
        </authorList>
    </citation>
    <scope>NUCLEOTIDE SEQUENCE [LARGE SCALE GENOMIC DNA]</scope>
    <source>
        <strain evidence="1 2">NBRC 16056</strain>
    </source>
</reference>
<protein>
    <recommendedName>
        <fullName evidence="3">XRE family transcriptional regulator</fullName>
    </recommendedName>
</protein>
<dbReference type="SUPFAM" id="SSF47413">
    <property type="entry name" value="lambda repressor-like DNA-binding domains"/>
    <property type="match status" value="1"/>
</dbReference>
<dbReference type="Proteomes" id="UP000053405">
    <property type="component" value="Unassembled WGS sequence"/>
</dbReference>
<keyword evidence="2" id="KW-1185">Reference proteome</keyword>
<dbReference type="Gene3D" id="1.10.260.40">
    <property type="entry name" value="lambda repressor-like DNA-binding domains"/>
    <property type="match status" value="1"/>
</dbReference>
<evidence type="ECO:0000313" key="2">
    <source>
        <dbReference type="Proteomes" id="UP000053405"/>
    </source>
</evidence>
<gene>
    <name evidence="1" type="ORF">GOHSU_08_00130</name>
</gene>
<accession>L7L5U1</accession>
<dbReference type="eggNOG" id="COG1396">
    <property type="taxonomic scope" value="Bacteria"/>
</dbReference>
<dbReference type="InterPro" id="IPR010982">
    <property type="entry name" value="Lambda_DNA-bd_dom_sf"/>
</dbReference>
<evidence type="ECO:0000313" key="1">
    <source>
        <dbReference type="EMBL" id="GAC56485.1"/>
    </source>
</evidence>
<dbReference type="AlphaFoldDB" id="L7L5U1"/>
<dbReference type="STRING" id="1121927.GOHSU_08_00130"/>
<sequence length="105" mass="11351">MADIEIHIDGSLARAARHLIKVSARTIGARAGIDPLELKQYEKGANVLDERSIHALAESLAHYGAVFIPEDSVGGVGVRRKFTRTGVKMIENWESEGGPVADDDI</sequence>
<comment type="caution">
    <text evidence="1">The sequence shown here is derived from an EMBL/GenBank/DDBJ whole genome shotgun (WGS) entry which is preliminary data.</text>
</comment>
<dbReference type="GO" id="GO:0003677">
    <property type="term" value="F:DNA binding"/>
    <property type="evidence" value="ECO:0007669"/>
    <property type="project" value="InterPro"/>
</dbReference>
<organism evidence="1 2">
    <name type="scientific">Gordonia hirsuta DSM 44140 = NBRC 16056</name>
    <dbReference type="NCBI Taxonomy" id="1121927"/>
    <lineage>
        <taxon>Bacteria</taxon>
        <taxon>Bacillati</taxon>
        <taxon>Actinomycetota</taxon>
        <taxon>Actinomycetes</taxon>
        <taxon>Mycobacteriales</taxon>
        <taxon>Gordoniaceae</taxon>
        <taxon>Gordonia</taxon>
    </lineage>
</organism>
<dbReference type="RefSeq" id="WP_005936814.1">
    <property type="nucleotide sequence ID" value="NZ_ATVK01000043.1"/>
</dbReference>
<evidence type="ECO:0008006" key="3">
    <source>
        <dbReference type="Google" id="ProtNLM"/>
    </source>
</evidence>
<proteinExistence type="predicted"/>